<dbReference type="PANTHER" id="PTHR24305:SF237">
    <property type="entry name" value="CYTOCHROME P450 MONOOXYGENASE ATNE-RELATED"/>
    <property type="match status" value="1"/>
</dbReference>
<accession>A0A6A5WWY6</accession>
<comment type="similarity">
    <text evidence="2">Belongs to the cytochrome P450 family.</text>
</comment>
<dbReference type="GO" id="GO:0020037">
    <property type="term" value="F:heme binding"/>
    <property type="evidence" value="ECO:0007669"/>
    <property type="project" value="InterPro"/>
</dbReference>
<evidence type="ECO:0000256" key="4">
    <source>
        <dbReference type="ARBA" id="ARBA00022723"/>
    </source>
</evidence>
<dbReference type="OrthoDB" id="1470350at2759"/>
<dbReference type="GO" id="GO:0004497">
    <property type="term" value="F:monooxygenase activity"/>
    <property type="evidence" value="ECO:0007669"/>
    <property type="project" value="UniProtKB-KW"/>
</dbReference>
<keyword evidence="5" id="KW-0560">Oxidoreductase</keyword>
<feature type="transmembrane region" description="Helical" evidence="9">
    <location>
        <begin position="12"/>
        <end position="32"/>
    </location>
</feature>
<feature type="binding site" description="axial binding residue" evidence="8">
    <location>
        <position position="462"/>
    </location>
    <ligand>
        <name>heme</name>
        <dbReference type="ChEBI" id="CHEBI:30413"/>
    </ligand>
    <ligandPart>
        <name>Fe</name>
        <dbReference type="ChEBI" id="CHEBI:18248"/>
    </ligandPart>
</feature>
<dbReference type="InterPro" id="IPR036396">
    <property type="entry name" value="Cyt_P450_sf"/>
</dbReference>
<keyword evidence="7 10" id="KW-0503">Monooxygenase</keyword>
<keyword evidence="3 8" id="KW-0349">Heme</keyword>
<dbReference type="AlphaFoldDB" id="A0A6A5WWY6"/>
<dbReference type="InterPro" id="IPR002401">
    <property type="entry name" value="Cyt_P450_E_grp-I"/>
</dbReference>
<dbReference type="InterPro" id="IPR001128">
    <property type="entry name" value="Cyt_P450"/>
</dbReference>
<sequence>MGLLSLRLLPLSTSILIASGSVLLYFIVLSIYRLTLHPLAKYPGPIRYKLSDWPLFWQAYKGNRHIWHLKDHEKYGPIVRIAPNTLSFNTDTALSTIYGPRTANVKKGEWYKTFDIAAGAYSSFTETDKDKHAVKRRWVTPIFAPESLKANEPVIIDTITKFCDTIKPPSNGWGTKRNGSVDATYLGFDIMGSLVFGHGFRSVQEEENRDLADSVLPASMFLYWISYIPLVTLVRPLLRTKLFEIVGGKPVADNNRLIDYGMSQVRIRSSPQDENEEEKELGGKHFLKRLVGYQDKRTGWHPTFPDLDTECLNLMMAGADPYSSVLGGLFFYLAHNEHALQKATAEVRSTFGSTDEIINGSQLNSCAYLYACIEETLRRATPVPSLLPRIVLPGGMSVDGHQLQAGTVIGVPAYALHHDSKYFPDPWSFRPERWIESESVTKESIDRARRAFTPFSIGTRQCSGKSLGYLQLKLTMAHILYRYDMRLAPDEPGLGGGGPDLEEGREREDEFQMWDALGFGRDGPMLEFKIASMST</sequence>
<evidence type="ECO:0000256" key="2">
    <source>
        <dbReference type="ARBA" id="ARBA00010617"/>
    </source>
</evidence>
<proteinExistence type="inferred from homology"/>
<evidence type="ECO:0000256" key="7">
    <source>
        <dbReference type="ARBA" id="ARBA00023033"/>
    </source>
</evidence>
<evidence type="ECO:0000256" key="9">
    <source>
        <dbReference type="SAM" id="Phobius"/>
    </source>
</evidence>
<dbReference type="CDD" id="cd11061">
    <property type="entry name" value="CYP67-like"/>
    <property type="match status" value="1"/>
</dbReference>
<comment type="cofactor">
    <cofactor evidence="1 8">
        <name>heme</name>
        <dbReference type="ChEBI" id="CHEBI:30413"/>
    </cofactor>
</comment>
<evidence type="ECO:0000256" key="6">
    <source>
        <dbReference type="ARBA" id="ARBA00023004"/>
    </source>
</evidence>
<keyword evidence="11" id="KW-1185">Reference proteome</keyword>
<keyword evidence="9" id="KW-0812">Transmembrane</keyword>
<dbReference type="GO" id="GO:0005506">
    <property type="term" value="F:iron ion binding"/>
    <property type="evidence" value="ECO:0007669"/>
    <property type="project" value="InterPro"/>
</dbReference>
<evidence type="ECO:0000256" key="8">
    <source>
        <dbReference type="PIRSR" id="PIRSR602401-1"/>
    </source>
</evidence>
<evidence type="ECO:0000256" key="3">
    <source>
        <dbReference type="ARBA" id="ARBA00022617"/>
    </source>
</evidence>
<organism evidence="10 11">
    <name type="scientific">Amniculicola lignicola CBS 123094</name>
    <dbReference type="NCBI Taxonomy" id="1392246"/>
    <lineage>
        <taxon>Eukaryota</taxon>
        <taxon>Fungi</taxon>
        <taxon>Dikarya</taxon>
        <taxon>Ascomycota</taxon>
        <taxon>Pezizomycotina</taxon>
        <taxon>Dothideomycetes</taxon>
        <taxon>Pleosporomycetidae</taxon>
        <taxon>Pleosporales</taxon>
        <taxon>Amniculicolaceae</taxon>
        <taxon>Amniculicola</taxon>
    </lineage>
</organism>
<dbReference type="Pfam" id="PF00067">
    <property type="entry name" value="p450"/>
    <property type="match status" value="1"/>
</dbReference>
<dbReference type="InterPro" id="IPR050121">
    <property type="entry name" value="Cytochrome_P450_monoxygenase"/>
</dbReference>
<name>A0A6A5WWY6_9PLEO</name>
<evidence type="ECO:0000256" key="1">
    <source>
        <dbReference type="ARBA" id="ARBA00001971"/>
    </source>
</evidence>
<dbReference type="PANTHER" id="PTHR24305">
    <property type="entry name" value="CYTOCHROME P450"/>
    <property type="match status" value="1"/>
</dbReference>
<protein>
    <submittedName>
        <fullName evidence="10">Benzoate 4-monooxygenase cytochrome P450</fullName>
    </submittedName>
</protein>
<keyword evidence="9" id="KW-1133">Transmembrane helix</keyword>
<evidence type="ECO:0000313" key="10">
    <source>
        <dbReference type="EMBL" id="KAF2002146.1"/>
    </source>
</evidence>
<dbReference type="EMBL" id="ML977579">
    <property type="protein sequence ID" value="KAF2002146.1"/>
    <property type="molecule type" value="Genomic_DNA"/>
</dbReference>
<dbReference type="PRINTS" id="PR00385">
    <property type="entry name" value="P450"/>
</dbReference>
<dbReference type="SUPFAM" id="SSF48264">
    <property type="entry name" value="Cytochrome P450"/>
    <property type="match status" value="1"/>
</dbReference>
<dbReference type="PRINTS" id="PR00463">
    <property type="entry name" value="EP450I"/>
</dbReference>
<dbReference type="Gene3D" id="1.10.630.10">
    <property type="entry name" value="Cytochrome P450"/>
    <property type="match status" value="1"/>
</dbReference>
<dbReference type="Proteomes" id="UP000799779">
    <property type="component" value="Unassembled WGS sequence"/>
</dbReference>
<evidence type="ECO:0000256" key="5">
    <source>
        <dbReference type="ARBA" id="ARBA00023002"/>
    </source>
</evidence>
<dbReference type="GO" id="GO:0016705">
    <property type="term" value="F:oxidoreductase activity, acting on paired donors, with incorporation or reduction of molecular oxygen"/>
    <property type="evidence" value="ECO:0007669"/>
    <property type="project" value="InterPro"/>
</dbReference>
<keyword evidence="4 8" id="KW-0479">Metal-binding</keyword>
<gene>
    <name evidence="10" type="ORF">P154DRAFT_489166</name>
</gene>
<keyword evidence="9" id="KW-0472">Membrane</keyword>
<evidence type="ECO:0000313" key="11">
    <source>
        <dbReference type="Proteomes" id="UP000799779"/>
    </source>
</evidence>
<reference evidence="10" key="1">
    <citation type="journal article" date="2020" name="Stud. Mycol.">
        <title>101 Dothideomycetes genomes: a test case for predicting lifestyles and emergence of pathogens.</title>
        <authorList>
            <person name="Haridas S."/>
            <person name="Albert R."/>
            <person name="Binder M."/>
            <person name="Bloem J."/>
            <person name="Labutti K."/>
            <person name="Salamov A."/>
            <person name="Andreopoulos B."/>
            <person name="Baker S."/>
            <person name="Barry K."/>
            <person name="Bills G."/>
            <person name="Bluhm B."/>
            <person name="Cannon C."/>
            <person name="Castanera R."/>
            <person name="Culley D."/>
            <person name="Daum C."/>
            <person name="Ezra D."/>
            <person name="Gonzalez J."/>
            <person name="Henrissat B."/>
            <person name="Kuo A."/>
            <person name="Liang C."/>
            <person name="Lipzen A."/>
            <person name="Lutzoni F."/>
            <person name="Magnuson J."/>
            <person name="Mondo S."/>
            <person name="Nolan M."/>
            <person name="Ohm R."/>
            <person name="Pangilinan J."/>
            <person name="Park H.-J."/>
            <person name="Ramirez L."/>
            <person name="Alfaro M."/>
            <person name="Sun H."/>
            <person name="Tritt A."/>
            <person name="Yoshinaga Y."/>
            <person name="Zwiers L.-H."/>
            <person name="Turgeon B."/>
            <person name="Goodwin S."/>
            <person name="Spatafora J."/>
            <person name="Crous P."/>
            <person name="Grigoriev I."/>
        </authorList>
    </citation>
    <scope>NUCLEOTIDE SEQUENCE</scope>
    <source>
        <strain evidence="10">CBS 123094</strain>
    </source>
</reference>
<keyword evidence="6 8" id="KW-0408">Iron</keyword>